<comment type="caution">
    <text evidence="2">The sequence shown here is derived from an EMBL/GenBank/DDBJ whole genome shotgun (WGS) entry which is preliminary data.</text>
</comment>
<reference evidence="2" key="2">
    <citation type="journal article" date="2021" name="Microbiome">
        <title>Successional dynamics and alternative stable states in a saline activated sludge microbial community over 9 years.</title>
        <authorList>
            <person name="Wang Y."/>
            <person name="Ye J."/>
            <person name="Ju F."/>
            <person name="Liu L."/>
            <person name="Boyd J.A."/>
            <person name="Deng Y."/>
            <person name="Parks D.H."/>
            <person name="Jiang X."/>
            <person name="Yin X."/>
            <person name="Woodcroft B.J."/>
            <person name="Tyson G.W."/>
            <person name="Hugenholtz P."/>
            <person name="Polz M.F."/>
            <person name="Zhang T."/>
        </authorList>
    </citation>
    <scope>NUCLEOTIDE SEQUENCE</scope>
    <source>
        <strain evidence="2">HKST-UBA09</strain>
    </source>
</reference>
<evidence type="ECO:0000313" key="2">
    <source>
        <dbReference type="EMBL" id="MCA9387230.1"/>
    </source>
</evidence>
<dbReference type="InterPro" id="IPR027417">
    <property type="entry name" value="P-loop_NTPase"/>
</dbReference>
<dbReference type="SUPFAM" id="SSF52540">
    <property type="entry name" value="P-loop containing nucleoside triphosphate hydrolases"/>
    <property type="match status" value="1"/>
</dbReference>
<accession>A0A955LAK1</accession>
<protein>
    <submittedName>
        <fullName evidence="2">Sulfotransferase</fullName>
    </submittedName>
</protein>
<dbReference type="PANTHER" id="PTHR12788">
    <property type="entry name" value="PROTEIN-TYROSINE SULFOTRANSFERASE 2"/>
    <property type="match status" value="1"/>
</dbReference>
<evidence type="ECO:0000313" key="3">
    <source>
        <dbReference type="Proteomes" id="UP000714915"/>
    </source>
</evidence>
<dbReference type="AlphaFoldDB" id="A0A955LAK1"/>
<dbReference type="EMBL" id="JAGQLF010000069">
    <property type="protein sequence ID" value="MCA9387230.1"/>
    <property type="molecule type" value="Genomic_DNA"/>
</dbReference>
<reference evidence="2" key="1">
    <citation type="submission" date="2020-04" db="EMBL/GenBank/DDBJ databases">
        <authorList>
            <person name="Zhang T."/>
        </authorList>
    </citation>
    <scope>NUCLEOTIDE SEQUENCE</scope>
    <source>
        <strain evidence="2">HKST-UBA09</strain>
    </source>
</reference>
<dbReference type="PANTHER" id="PTHR12788:SF10">
    <property type="entry name" value="PROTEIN-TYROSINE SULFOTRANSFERASE"/>
    <property type="match status" value="1"/>
</dbReference>
<dbReference type="Proteomes" id="UP000714915">
    <property type="component" value="Unassembled WGS sequence"/>
</dbReference>
<dbReference type="GO" id="GO:0008476">
    <property type="term" value="F:protein-tyrosine sulfotransferase activity"/>
    <property type="evidence" value="ECO:0007669"/>
    <property type="project" value="InterPro"/>
</dbReference>
<dbReference type="Gene3D" id="3.40.50.300">
    <property type="entry name" value="P-loop containing nucleotide triphosphate hydrolases"/>
    <property type="match status" value="1"/>
</dbReference>
<gene>
    <name evidence="2" type="ORF">KC669_04315</name>
</gene>
<sequence>MNKNFTSAPVFVIGAERSGTTMLRLMLSSSKELCIPPESIFLTELYSKYRQGLDSIEQIPEFISNLYSIFFFDQWHLDPNLIHHRFLELESLSYQNMMECIYRTYLIVNEPDSIQWGDKNPIHTLRTNIILDLFPNARFIHIVRDGRDAVLSQRETNWGKTRSIEKATQLWVRYVTAGNLLANQRPEQCIQIKYEQLVSTPVEALKYICNFLDITYSENMLEFHLRNRRENLVPIEQQDYHKLTLESIDTSRVERWRDKLDIEEISSIELIAGEALERNSYKLETI</sequence>
<dbReference type="InterPro" id="IPR026634">
    <property type="entry name" value="TPST-like"/>
</dbReference>
<name>A0A955LAK1_9BACT</name>
<keyword evidence="1" id="KW-0808">Transferase</keyword>
<organism evidence="2 3">
    <name type="scientific">Candidatus Dojkabacteria bacterium</name>
    <dbReference type="NCBI Taxonomy" id="2099670"/>
    <lineage>
        <taxon>Bacteria</taxon>
        <taxon>Candidatus Dojkabacteria</taxon>
    </lineage>
</organism>
<evidence type="ECO:0000256" key="1">
    <source>
        <dbReference type="ARBA" id="ARBA00022679"/>
    </source>
</evidence>
<dbReference type="Pfam" id="PF13469">
    <property type="entry name" value="Sulfotransfer_3"/>
    <property type="match status" value="1"/>
</dbReference>
<proteinExistence type="predicted"/>